<name>A0AAF0UFV2_SOLVR</name>
<dbReference type="SUPFAM" id="SSF56672">
    <property type="entry name" value="DNA/RNA polymerases"/>
    <property type="match status" value="1"/>
</dbReference>
<dbReference type="EMBL" id="CP133620">
    <property type="protein sequence ID" value="WMV45277.1"/>
    <property type="molecule type" value="Genomic_DNA"/>
</dbReference>
<protein>
    <recommendedName>
        <fullName evidence="2">Reverse transcriptase/retrotransposon-derived protein RNase H-like domain-containing protein</fullName>
    </recommendedName>
</protein>
<sequence length="279" mass="31405">MSSWPWSMVGVRRDGQAKALAKRGKNLGSFQGSYSKRSERPTVAARPIQSVMLDSTEIPGREKLKWERVYKPKQAKIISSIRASKLVEQGCLAYLSNIRDAEVESPSIESILVVSEFREVFHNDLPGMTPDRDIDICIDLEPGTRPISIPPYRMAPAELRELKAQIQELLDKRFIHPSASPWGAPVLFVKKMDGTEVRSFVGLASYYRRFVKNFVSIGTNLTNLTKKEIPFEWTKNCEESFQKLKTLSTTTPILALPVEGKDLIVYCDASHFGLGVVLM</sequence>
<dbReference type="Gene3D" id="3.30.70.270">
    <property type="match status" value="1"/>
</dbReference>
<organism evidence="3 4">
    <name type="scientific">Solanum verrucosum</name>
    <dbReference type="NCBI Taxonomy" id="315347"/>
    <lineage>
        <taxon>Eukaryota</taxon>
        <taxon>Viridiplantae</taxon>
        <taxon>Streptophyta</taxon>
        <taxon>Embryophyta</taxon>
        <taxon>Tracheophyta</taxon>
        <taxon>Spermatophyta</taxon>
        <taxon>Magnoliopsida</taxon>
        <taxon>eudicotyledons</taxon>
        <taxon>Gunneridae</taxon>
        <taxon>Pentapetalae</taxon>
        <taxon>asterids</taxon>
        <taxon>lamiids</taxon>
        <taxon>Solanales</taxon>
        <taxon>Solanaceae</taxon>
        <taxon>Solanoideae</taxon>
        <taxon>Solaneae</taxon>
        <taxon>Solanum</taxon>
    </lineage>
</organism>
<dbReference type="PANTHER" id="PTHR37984">
    <property type="entry name" value="PROTEIN CBG26694"/>
    <property type="match status" value="1"/>
</dbReference>
<dbReference type="InterPro" id="IPR043128">
    <property type="entry name" value="Rev_trsase/Diguanyl_cyclase"/>
</dbReference>
<dbReference type="GO" id="GO:0003824">
    <property type="term" value="F:catalytic activity"/>
    <property type="evidence" value="ECO:0007669"/>
    <property type="project" value="UniProtKB-KW"/>
</dbReference>
<dbReference type="PANTHER" id="PTHR37984:SF5">
    <property type="entry name" value="PROTEIN NYNRIN-LIKE"/>
    <property type="match status" value="1"/>
</dbReference>
<accession>A0AAF0UFV2</accession>
<dbReference type="Pfam" id="PF17919">
    <property type="entry name" value="RT_RNaseH_2"/>
    <property type="match status" value="1"/>
</dbReference>
<evidence type="ECO:0000313" key="4">
    <source>
        <dbReference type="Proteomes" id="UP001234989"/>
    </source>
</evidence>
<dbReference type="InterPro" id="IPR050951">
    <property type="entry name" value="Retrovirus_Pol_polyprotein"/>
</dbReference>
<dbReference type="InterPro" id="IPR041577">
    <property type="entry name" value="RT_RNaseH_2"/>
</dbReference>
<evidence type="ECO:0000313" key="3">
    <source>
        <dbReference type="EMBL" id="WMV45277.1"/>
    </source>
</evidence>
<reference evidence="3" key="1">
    <citation type="submission" date="2023-08" db="EMBL/GenBank/DDBJ databases">
        <title>A de novo genome assembly of Solanum verrucosum Schlechtendal, a Mexican diploid species geographically isolated from the other diploid A-genome species in potato relatives.</title>
        <authorList>
            <person name="Hosaka K."/>
        </authorList>
    </citation>
    <scope>NUCLEOTIDE SEQUENCE</scope>
    <source>
        <tissue evidence="3">Young leaves</tissue>
    </source>
</reference>
<dbReference type="FunFam" id="3.30.70.270:FF:000020">
    <property type="entry name" value="Transposon Tf2-6 polyprotein-like Protein"/>
    <property type="match status" value="1"/>
</dbReference>
<dbReference type="InterPro" id="IPR043502">
    <property type="entry name" value="DNA/RNA_pol_sf"/>
</dbReference>
<dbReference type="AlphaFoldDB" id="A0AAF0UFV2"/>
<proteinExistence type="predicted"/>
<evidence type="ECO:0000259" key="2">
    <source>
        <dbReference type="Pfam" id="PF17919"/>
    </source>
</evidence>
<keyword evidence="4" id="KW-1185">Reference proteome</keyword>
<evidence type="ECO:0000256" key="1">
    <source>
        <dbReference type="ARBA" id="ARBA00023268"/>
    </source>
</evidence>
<gene>
    <name evidence="3" type="ORF">MTR67_038662</name>
</gene>
<dbReference type="Proteomes" id="UP001234989">
    <property type="component" value="Chromosome 9"/>
</dbReference>
<keyword evidence="1" id="KW-0511">Multifunctional enzyme</keyword>
<feature type="domain" description="Reverse transcriptase/retrotransposon-derived protein RNase H-like" evidence="2">
    <location>
        <begin position="233"/>
        <end position="279"/>
    </location>
</feature>